<keyword evidence="2" id="KW-0378">Hydrolase</keyword>
<organism evidence="5">
    <name type="scientific">marine metagenome</name>
    <dbReference type="NCBI Taxonomy" id="408172"/>
    <lineage>
        <taxon>unclassified sequences</taxon>
        <taxon>metagenomes</taxon>
        <taxon>ecological metagenomes</taxon>
    </lineage>
</organism>
<dbReference type="GO" id="GO:0016787">
    <property type="term" value="F:hydrolase activity"/>
    <property type="evidence" value="ECO:0007669"/>
    <property type="project" value="UniProtKB-KW"/>
</dbReference>
<keyword evidence="3" id="KW-0342">GTP-binding</keyword>
<keyword evidence="4" id="KW-0143">Chaperone</keyword>
<keyword evidence="1" id="KW-0547">Nucleotide-binding</keyword>
<dbReference type="GO" id="GO:0005525">
    <property type="term" value="F:GTP binding"/>
    <property type="evidence" value="ECO:0007669"/>
    <property type="project" value="UniProtKB-KW"/>
</dbReference>
<proteinExistence type="predicted"/>
<reference evidence="5" key="1">
    <citation type="submission" date="2018-05" db="EMBL/GenBank/DDBJ databases">
        <authorList>
            <person name="Lanie J.A."/>
            <person name="Ng W.-L."/>
            <person name="Kazmierczak K.M."/>
            <person name="Andrzejewski T.M."/>
            <person name="Davidsen T.M."/>
            <person name="Wayne K.J."/>
            <person name="Tettelin H."/>
            <person name="Glass J.I."/>
            <person name="Rusch D."/>
            <person name="Podicherti R."/>
            <person name="Tsui H.-C.T."/>
            <person name="Winkler M.E."/>
        </authorList>
    </citation>
    <scope>NUCLEOTIDE SEQUENCE</scope>
</reference>
<dbReference type="PANTHER" id="PTHR43087:SF1">
    <property type="entry name" value="LAO_AO TRANSPORT SYSTEM ATPASE"/>
    <property type="match status" value="1"/>
</dbReference>
<evidence type="ECO:0008006" key="6">
    <source>
        <dbReference type="Google" id="ProtNLM"/>
    </source>
</evidence>
<evidence type="ECO:0000256" key="3">
    <source>
        <dbReference type="ARBA" id="ARBA00023134"/>
    </source>
</evidence>
<dbReference type="PANTHER" id="PTHR43087">
    <property type="entry name" value="LYSINE/ARGININE/ORNITHINE TRANSPORT SYSTEM KINASE"/>
    <property type="match status" value="1"/>
</dbReference>
<dbReference type="InterPro" id="IPR052040">
    <property type="entry name" value="GTPase/Isobutyryl-CoA_mutase"/>
</dbReference>
<evidence type="ECO:0000256" key="4">
    <source>
        <dbReference type="ARBA" id="ARBA00023186"/>
    </source>
</evidence>
<dbReference type="Pfam" id="PF03308">
    <property type="entry name" value="MeaB"/>
    <property type="match status" value="1"/>
</dbReference>
<dbReference type="Gene3D" id="1.20.5.170">
    <property type="match status" value="1"/>
</dbReference>
<dbReference type="InterPro" id="IPR027417">
    <property type="entry name" value="P-loop_NTPase"/>
</dbReference>
<gene>
    <name evidence="5" type="ORF">METZ01_LOCUS468007</name>
</gene>
<sequence length="181" mass="18444">MSFVEKIISGDRRALARALTLIEDGAADSERILAELHAYGGNANLVGLTGAPGVGKSTLLSVLVQSVRARGDTVAVLAVDPTSPFSTGAILGDRIRMRDLTGDDGIYIRSMATRGALGGLAHATAAAVDVLDAAGFDHVIVETVGVGQAGVEIAANFYTTIVLMAPGSGDDVQAIKAGILE</sequence>
<feature type="non-terminal residue" evidence="5">
    <location>
        <position position="181"/>
    </location>
</feature>
<evidence type="ECO:0000313" key="5">
    <source>
        <dbReference type="EMBL" id="SVE15153.1"/>
    </source>
</evidence>
<dbReference type="SUPFAM" id="SSF52540">
    <property type="entry name" value="P-loop containing nucleoside triphosphate hydrolases"/>
    <property type="match status" value="1"/>
</dbReference>
<accession>A0A383B5R2</accession>
<evidence type="ECO:0000256" key="1">
    <source>
        <dbReference type="ARBA" id="ARBA00022741"/>
    </source>
</evidence>
<dbReference type="EMBL" id="UINC01197588">
    <property type="protein sequence ID" value="SVE15153.1"/>
    <property type="molecule type" value="Genomic_DNA"/>
</dbReference>
<evidence type="ECO:0000256" key="2">
    <source>
        <dbReference type="ARBA" id="ARBA00022801"/>
    </source>
</evidence>
<dbReference type="AlphaFoldDB" id="A0A383B5R2"/>
<name>A0A383B5R2_9ZZZZ</name>
<dbReference type="Gene3D" id="3.40.50.300">
    <property type="entry name" value="P-loop containing nucleotide triphosphate hydrolases"/>
    <property type="match status" value="1"/>
</dbReference>
<protein>
    <recommendedName>
        <fullName evidence="6">AAA+ ATPase domain-containing protein</fullName>
    </recommendedName>
</protein>